<organism evidence="1 2">
    <name type="scientific">Photobacterium chitinilyticum</name>
    <dbReference type="NCBI Taxonomy" id="2485123"/>
    <lineage>
        <taxon>Bacteria</taxon>
        <taxon>Pseudomonadati</taxon>
        <taxon>Pseudomonadota</taxon>
        <taxon>Gammaproteobacteria</taxon>
        <taxon>Vibrionales</taxon>
        <taxon>Vibrionaceae</taxon>
        <taxon>Photobacterium</taxon>
    </lineage>
</organism>
<proteinExistence type="predicted"/>
<keyword evidence="2" id="KW-1185">Reference proteome</keyword>
<evidence type="ECO:0000313" key="1">
    <source>
        <dbReference type="EMBL" id="RWX54812.1"/>
    </source>
</evidence>
<protein>
    <submittedName>
        <fullName evidence="1">Uncharacterized protein</fullName>
    </submittedName>
</protein>
<dbReference type="RefSeq" id="WP_128784438.1">
    <property type="nucleotide sequence ID" value="NZ_RJLM01000005.1"/>
</dbReference>
<comment type="caution">
    <text evidence="1">The sequence shown here is derived from an EMBL/GenBank/DDBJ whole genome shotgun (WGS) entry which is preliminary data.</text>
</comment>
<dbReference type="AlphaFoldDB" id="A0A444JNX4"/>
<name>A0A444JNX4_9GAMM</name>
<dbReference type="EMBL" id="RJLM01000005">
    <property type="protein sequence ID" value="RWX54812.1"/>
    <property type="molecule type" value="Genomic_DNA"/>
</dbReference>
<accession>A0A444JNX4</accession>
<sequence length="120" mass="14077">MSSHISYSKLEKTYTPDFRHKISTARNTNDVYNAFCYTVASMFNEITDTKKFRESDIDFYPERNCHYELGVNLKCEPSVVECLHTSDLGRILDDMAQTATNRHTHLMKHPERTNSKIMRH</sequence>
<dbReference type="OrthoDB" id="5816446at2"/>
<gene>
    <name evidence="1" type="ORF">EDI28_13765</name>
</gene>
<dbReference type="Proteomes" id="UP000287563">
    <property type="component" value="Unassembled WGS sequence"/>
</dbReference>
<evidence type="ECO:0000313" key="2">
    <source>
        <dbReference type="Proteomes" id="UP000287563"/>
    </source>
</evidence>
<reference evidence="1 2" key="1">
    <citation type="submission" date="2018-11" db="EMBL/GenBank/DDBJ databases">
        <title>Photobacterium sp. BEI247 sp. nov., a marine bacterium isolated from Yongle Blue Hole in the South China Sea.</title>
        <authorList>
            <person name="Wang X."/>
        </authorList>
    </citation>
    <scope>NUCLEOTIDE SEQUENCE [LARGE SCALE GENOMIC DNA]</scope>
    <source>
        <strain evidence="2">BEI247</strain>
    </source>
</reference>